<keyword evidence="3" id="KW-1185">Reference proteome</keyword>
<accession>L5L7H2</accession>
<sequence length="90" mass="9675">MRQGQHLLGDAEKVGPLRTSSGQPIPLTAHLLTCQWPPGVQQDPDTSLVKAVAQDKLTALLVAKAHLGSGAKQLPEQSQIMFLLSQTLRL</sequence>
<dbReference type="AlphaFoldDB" id="L5L7H2"/>
<dbReference type="EMBL" id="KB030270">
    <property type="protein sequence ID" value="ELK19221.1"/>
    <property type="molecule type" value="Genomic_DNA"/>
</dbReference>
<dbReference type="Proteomes" id="UP000010552">
    <property type="component" value="Unassembled WGS sequence"/>
</dbReference>
<name>L5L7H2_PTEAL</name>
<feature type="region of interest" description="Disordered" evidence="1">
    <location>
        <begin position="1"/>
        <end position="22"/>
    </location>
</feature>
<protein>
    <submittedName>
        <fullName evidence="2">Uncharacterized protein</fullName>
    </submittedName>
</protein>
<proteinExistence type="predicted"/>
<evidence type="ECO:0000256" key="1">
    <source>
        <dbReference type="SAM" id="MobiDB-lite"/>
    </source>
</evidence>
<evidence type="ECO:0000313" key="2">
    <source>
        <dbReference type="EMBL" id="ELK19221.1"/>
    </source>
</evidence>
<organism evidence="2 3">
    <name type="scientific">Pteropus alecto</name>
    <name type="common">Black flying fox</name>
    <dbReference type="NCBI Taxonomy" id="9402"/>
    <lineage>
        <taxon>Eukaryota</taxon>
        <taxon>Metazoa</taxon>
        <taxon>Chordata</taxon>
        <taxon>Craniata</taxon>
        <taxon>Vertebrata</taxon>
        <taxon>Euteleostomi</taxon>
        <taxon>Mammalia</taxon>
        <taxon>Eutheria</taxon>
        <taxon>Laurasiatheria</taxon>
        <taxon>Chiroptera</taxon>
        <taxon>Yinpterochiroptera</taxon>
        <taxon>Pteropodoidea</taxon>
        <taxon>Pteropodidae</taxon>
        <taxon>Pteropodinae</taxon>
        <taxon>Pteropus</taxon>
    </lineage>
</organism>
<reference evidence="3" key="1">
    <citation type="journal article" date="2013" name="Science">
        <title>Comparative analysis of bat genomes provides insight into the evolution of flight and immunity.</title>
        <authorList>
            <person name="Zhang G."/>
            <person name="Cowled C."/>
            <person name="Shi Z."/>
            <person name="Huang Z."/>
            <person name="Bishop-Lilly K.A."/>
            <person name="Fang X."/>
            <person name="Wynne J.W."/>
            <person name="Xiong Z."/>
            <person name="Baker M.L."/>
            <person name="Zhao W."/>
            <person name="Tachedjian M."/>
            <person name="Zhu Y."/>
            <person name="Zhou P."/>
            <person name="Jiang X."/>
            <person name="Ng J."/>
            <person name="Yang L."/>
            <person name="Wu L."/>
            <person name="Xiao J."/>
            <person name="Feng Y."/>
            <person name="Chen Y."/>
            <person name="Sun X."/>
            <person name="Zhang Y."/>
            <person name="Marsh G.A."/>
            <person name="Crameri G."/>
            <person name="Broder C.C."/>
            <person name="Frey K.G."/>
            <person name="Wang L.F."/>
            <person name="Wang J."/>
        </authorList>
    </citation>
    <scope>NUCLEOTIDE SEQUENCE [LARGE SCALE GENOMIC DNA]</scope>
</reference>
<gene>
    <name evidence="2" type="ORF">PAL_GLEAN10006728</name>
</gene>
<evidence type="ECO:0000313" key="3">
    <source>
        <dbReference type="Proteomes" id="UP000010552"/>
    </source>
</evidence>
<dbReference type="InParanoid" id="L5L7H2"/>